<dbReference type="EMBL" id="CP000910">
    <property type="protein sequence ID" value="ABY22879.1"/>
    <property type="molecule type" value="Genomic_DNA"/>
</dbReference>
<reference evidence="5" key="1">
    <citation type="journal article" date="2008" name="J. Bacteriol.">
        <title>Genome sequence of the fish pathogen Renibacterium salmoninarum suggests reductive evolution away from an environmental Arthrobacter ancestor.</title>
        <authorList>
            <person name="Wiens G.D."/>
            <person name="Rockey D.D."/>
            <person name="Wu Z."/>
            <person name="Chang J."/>
            <person name="Levy R."/>
            <person name="Crane S."/>
            <person name="Chen D.S."/>
            <person name="Capri G.R."/>
            <person name="Burnett J.R."/>
            <person name="Sudheesh P.S."/>
            <person name="Schipma M.J."/>
            <person name="Burd H."/>
            <person name="Bhattacharyya A."/>
            <person name="Rhodes L.D."/>
            <person name="Kaul R."/>
            <person name="Strom M.S."/>
        </authorList>
    </citation>
    <scope>NUCLEOTIDE SEQUENCE [LARGE SCALE GENOMIC DNA]</scope>
    <source>
        <strain evidence="5">ATCC 33209 / DSM 20767 / JCM 11484 / NBRC 15589 / NCIMB 2235</strain>
    </source>
</reference>
<dbReference type="PROSITE" id="PS51462">
    <property type="entry name" value="NUDIX"/>
    <property type="match status" value="1"/>
</dbReference>
<keyword evidence="2 4" id="KW-0378">Hydrolase</keyword>
<dbReference type="AlphaFoldDB" id="A9WPC2"/>
<proteinExistence type="predicted"/>
<organism evidence="4 5">
    <name type="scientific">Renibacterium salmoninarum (strain ATCC 33209 / DSM 20767 / JCM 11484 / NBRC 15589 / NCIMB 2235)</name>
    <dbReference type="NCBI Taxonomy" id="288705"/>
    <lineage>
        <taxon>Bacteria</taxon>
        <taxon>Bacillati</taxon>
        <taxon>Actinomycetota</taxon>
        <taxon>Actinomycetes</taxon>
        <taxon>Micrococcales</taxon>
        <taxon>Micrococcaceae</taxon>
        <taxon>Renibacterium</taxon>
    </lineage>
</organism>
<evidence type="ECO:0000259" key="3">
    <source>
        <dbReference type="PROSITE" id="PS51462"/>
    </source>
</evidence>
<dbReference type="STRING" id="288705.RSal33209_1141"/>
<dbReference type="CDD" id="cd02883">
    <property type="entry name" value="NUDIX_Hydrolase"/>
    <property type="match status" value="1"/>
</dbReference>
<dbReference type="Proteomes" id="UP000002007">
    <property type="component" value="Chromosome"/>
</dbReference>
<gene>
    <name evidence="4" type="ordered locus">RSal33209_1141</name>
</gene>
<evidence type="ECO:0000256" key="2">
    <source>
        <dbReference type="ARBA" id="ARBA00022801"/>
    </source>
</evidence>
<dbReference type="InterPro" id="IPR000086">
    <property type="entry name" value="NUDIX_hydrolase_dom"/>
</dbReference>
<dbReference type="SUPFAM" id="SSF55811">
    <property type="entry name" value="Nudix"/>
    <property type="match status" value="1"/>
</dbReference>
<dbReference type="RefSeq" id="WP_012244565.1">
    <property type="nucleotide sequence ID" value="NC_010168.1"/>
</dbReference>
<accession>A9WPC2</accession>
<sequence>MPLEFDTRPAAYAVIVREEEILLAYWVENGQEGWTMPGGGLDLAEHPVDATVREVFEETGYHAEVDQMLGVDVAYWPEERRHDGEQRPLQSVRMLFAAHITGGELTAELNGTTTHAVWIPLADVESLNRVSLVDIAIRLWREQPATGKLLAQTAAENSGK</sequence>
<comment type="cofactor">
    <cofactor evidence="1">
        <name>Mg(2+)</name>
        <dbReference type="ChEBI" id="CHEBI:18420"/>
    </cofactor>
</comment>
<dbReference type="KEGG" id="rsa:RSal33209_1141"/>
<dbReference type="Gene3D" id="3.90.79.10">
    <property type="entry name" value="Nucleoside Triphosphate Pyrophosphohydrolase"/>
    <property type="match status" value="1"/>
</dbReference>
<evidence type="ECO:0000313" key="4">
    <source>
        <dbReference type="EMBL" id="ABY22879.1"/>
    </source>
</evidence>
<dbReference type="PANTHER" id="PTHR43046:SF14">
    <property type="entry name" value="MUTT_NUDIX FAMILY PROTEIN"/>
    <property type="match status" value="1"/>
</dbReference>
<dbReference type="PANTHER" id="PTHR43046">
    <property type="entry name" value="GDP-MANNOSE MANNOSYL HYDROLASE"/>
    <property type="match status" value="1"/>
</dbReference>
<keyword evidence="5" id="KW-1185">Reference proteome</keyword>
<dbReference type="GO" id="GO:0016787">
    <property type="term" value="F:hydrolase activity"/>
    <property type="evidence" value="ECO:0007669"/>
    <property type="project" value="UniProtKB-KW"/>
</dbReference>
<dbReference type="Pfam" id="PF00293">
    <property type="entry name" value="NUDIX"/>
    <property type="match status" value="1"/>
</dbReference>
<protein>
    <submittedName>
        <fullName evidence="4">Phosphohydrolase, MutT/nudix family</fullName>
    </submittedName>
</protein>
<evidence type="ECO:0000256" key="1">
    <source>
        <dbReference type="ARBA" id="ARBA00001946"/>
    </source>
</evidence>
<evidence type="ECO:0000313" key="5">
    <source>
        <dbReference type="Proteomes" id="UP000002007"/>
    </source>
</evidence>
<dbReference type="HOGENOM" id="CLU_037162_18_2_11"/>
<name>A9WPC2_RENSM</name>
<feature type="domain" description="Nudix hydrolase" evidence="3">
    <location>
        <begin position="6"/>
        <end position="143"/>
    </location>
</feature>
<dbReference type="InterPro" id="IPR015797">
    <property type="entry name" value="NUDIX_hydrolase-like_dom_sf"/>
</dbReference>
<dbReference type="eggNOG" id="COG1051">
    <property type="taxonomic scope" value="Bacteria"/>
</dbReference>